<keyword evidence="4" id="KW-1185">Reference proteome</keyword>
<dbReference type="CDD" id="cd00154">
    <property type="entry name" value="Rab"/>
    <property type="match status" value="1"/>
</dbReference>
<name>A0A8B6C8W1_MYTGA</name>
<dbReference type="PRINTS" id="PR00449">
    <property type="entry name" value="RASTRNSFRMNG"/>
</dbReference>
<dbReference type="InterPro" id="IPR050227">
    <property type="entry name" value="Rab"/>
</dbReference>
<evidence type="ECO:0000313" key="3">
    <source>
        <dbReference type="EMBL" id="VDI02060.1"/>
    </source>
</evidence>
<dbReference type="SMART" id="SM00175">
    <property type="entry name" value="RAB"/>
    <property type="match status" value="1"/>
</dbReference>
<dbReference type="NCBIfam" id="TIGR00231">
    <property type="entry name" value="small_GTP"/>
    <property type="match status" value="1"/>
</dbReference>
<dbReference type="PANTHER" id="PTHR47977">
    <property type="entry name" value="RAS-RELATED PROTEIN RAB"/>
    <property type="match status" value="1"/>
</dbReference>
<dbReference type="SMART" id="SM00177">
    <property type="entry name" value="ARF"/>
    <property type="match status" value="1"/>
</dbReference>
<comment type="caution">
    <text evidence="3">The sequence shown here is derived from an EMBL/GenBank/DDBJ whole genome shotgun (WGS) entry which is preliminary data.</text>
</comment>
<reference evidence="3" key="1">
    <citation type="submission" date="2018-11" db="EMBL/GenBank/DDBJ databases">
        <authorList>
            <person name="Alioto T."/>
            <person name="Alioto T."/>
        </authorList>
    </citation>
    <scope>NUCLEOTIDE SEQUENCE</scope>
</reference>
<dbReference type="PROSITE" id="PS51421">
    <property type="entry name" value="RAS"/>
    <property type="match status" value="1"/>
</dbReference>
<protein>
    <submittedName>
        <fullName evidence="3">Uncharacterized protein</fullName>
    </submittedName>
</protein>
<dbReference type="GO" id="GO:0003924">
    <property type="term" value="F:GTPase activity"/>
    <property type="evidence" value="ECO:0007669"/>
    <property type="project" value="InterPro"/>
</dbReference>
<dbReference type="EMBL" id="UYJE01001433">
    <property type="protein sequence ID" value="VDI02060.1"/>
    <property type="molecule type" value="Genomic_DNA"/>
</dbReference>
<keyword evidence="1" id="KW-0547">Nucleotide-binding</keyword>
<evidence type="ECO:0000313" key="4">
    <source>
        <dbReference type="Proteomes" id="UP000596742"/>
    </source>
</evidence>
<dbReference type="Proteomes" id="UP000596742">
    <property type="component" value="Unassembled WGS sequence"/>
</dbReference>
<dbReference type="GO" id="GO:0005525">
    <property type="term" value="F:GTP binding"/>
    <property type="evidence" value="ECO:0007669"/>
    <property type="project" value="UniProtKB-KW"/>
</dbReference>
<dbReference type="Gene3D" id="3.40.50.300">
    <property type="entry name" value="P-loop containing nucleotide triphosphate hydrolases"/>
    <property type="match status" value="1"/>
</dbReference>
<dbReference type="SMART" id="SM00173">
    <property type="entry name" value="RAS"/>
    <property type="match status" value="1"/>
</dbReference>
<dbReference type="FunFam" id="3.40.50.300:FF:000808">
    <property type="entry name" value="Small GTP-binding protein, putative"/>
    <property type="match status" value="1"/>
</dbReference>
<proteinExistence type="predicted"/>
<dbReference type="InterPro" id="IPR001806">
    <property type="entry name" value="Small_GTPase"/>
</dbReference>
<dbReference type="SMART" id="SM00176">
    <property type="entry name" value="RAN"/>
    <property type="match status" value="1"/>
</dbReference>
<dbReference type="InterPro" id="IPR027417">
    <property type="entry name" value="P-loop_NTPase"/>
</dbReference>
<dbReference type="OrthoDB" id="63533at2759"/>
<dbReference type="Pfam" id="PF00071">
    <property type="entry name" value="Ras"/>
    <property type="match status" value="1"/>
</dbReference>
<organism evidence="3 4">
    <name type="scientific">Mytilus galloprovincialis</name>
    <name type="common">Mediterranean mussel</name>
    <dbReference type="NCBI Taxonomy" id="29158"/>
    <lineage>
        <taxon>Eukaryota</taxon>
        <taxon>Metazoa</taxon>
        <taxon>Spiralia</taxon>
        <taxon>Lophotrochozoa</taxon>
        <taxon>Mollusca</taxon>
        <taxon>Bivalvia</taxon>
        <taxon>Autobranchia</taxon>
        <taxon>Pteriomorphia</taxon>
        <taxon>Mytilida</taxon>
        <taxon>Mytiloidea</taxon>
        <taxon>Mytilidae</taxon>
        <taxon>Mytilinae</taxon>
        <taxon>Mytilus</taxon>
    </lineage>
</organism>
<dbReference type="AlphaFoldDB" id="A0A8B6C8W1"/>
<dbReference type="SUPFAM" id="SSF52540">
    <property type="entry name" value="P-loop containing nucleoside triphosphate hydrolases"/>
    <property type="match status" value="1"/>
</dbReference>
<dbReference type="SMART" id="SM00174">
    <property type="entry name" value="RHO"/>
    <property type="match status" value="1"/>
</dbReference>
<keyword evidence="2" id="KW-0342">GTP-binding</keyword>
<sequence length="211" mass="23127">MACCGSSDKPCYNTTDSLTRSKHAVTSNQLKIVLVGQGGVGKSSITLQYVKGQYNEYIDMTIGAAYFYKTLSVNGKDIKLDIWDTAGQDRFRCVAAMFYRGAAGAIVVYDITDKESFLGAQSWIKQLLQNSNNPVQICLVGNKLDLADSRRSVSKEEGKSFAEKNGYLFVETSAKTAENIDGLFNQLVRKIVNADGEVPASYDNDNNITLT</sequence>
<gene>
    <name evidence="3" type="ORF">MGAL_10B071328</name>
</gene>
<dbReference type="PROSITE" id="PS51419">
    <property type="entry name" value="RAB"/>
    <property type="match status" value="1"/>
</dbReference>
<dbReference type="PROSITE" id="PS51420">
    <property type="entry name" value="RHO"/>
    <property type="match status" value="1"/>
</dbReference>
<evidence type="ECO:0000256" key="1">
    <source>
        <dbReference type="ARBA" id="ARBA00022741"/>
    </source>
</evidence>
<evidence type="ECO:0000256" key="2">
    <source>
        <dbReference type="ARBA" id="ARBA00023134"/>
    </source>
</evidence>
<dbReference type="InterPro" id="IPR005225">
    <property type="entry name" value="Small_GTP-bd"/>
</dbReference>
<accession>A0A8B6C8W1</accession>